<dbReference type="PROSITE" id="PS00211">
    <property type="entry name" value="ABC_TRANSPORTER_1"/>
    <property type="match status" value="2"/>
</dbReference>
<comment type="caution">
    <text evidence="13">The sequence shown here is derived from an EMBL/GenBank/DDBJ whole genome shotgun (WGS) entry which is preliminary data.</text>
</comment>
<dbReference type="OrthoDB" id="6500128at2759"/>
<dbReference type="InterPro" id="IPR003593">
    <property type="entry name" value="AAA+_ATPase"/>
</dbReference>
<proteinExistence type="inferred from homology"/>
<evidence type="ECO:0000259" key="11">
    <source>
        <dbReference type="PROSITE" id="PS50893"/>
    </source>
</evidence>
<evidence type="ECO:0000259" key="12">
    <source>
        <dbReference type="PROSITE" id="PS50929"/>
    </source>
</evidence>
<dbReference type="SUPFAM" id="SSF52540">
    <property type="entry name" value="P-loop containing nucleoside triphosphate hydrolases"/>
    <property type="match status" value="2"/>
</dbReference>
<feature type="transmembrane region" description="Helical" evidence="10">
    <location>
        <begin position="214"/>
        <end position="236"/>
    </location>
</feature>
<feature type="transmembrane region" description="Helical" evidence="10">
    <location>
        <begin position="358"/>
        <end position="385"/>
    </location>
</feature>
<evidence type="ECO:0000256" key="5">
    <source>
        <dbReference type="ARBA" id="ARBA00022741"/>
    </source>
</evidence>
<dbReference type="SUPFAM" id="SSF90123">
    <property type="entry name" value="ABC transporter transmembrane region"/>
    <property type="match status" value="2"/>
</dbReference>
<sequence>MPVEVDIDWEAPPLNEHCPRFFYYTYGWMRPLIRRARRERNIHPRDIPPLPRKLYGDKVQLTLSRALARKKGASPLWALIRQHWGIILLSLIIQPLDAFLSSLIPKVIQRMLLFLNIEHLRELREQYDRGGVLRKLFSECFPDLMIVIVSQMLGLFLRTILSTICSEANVRAHQALLRLFYGKVLRVSNMARIHAIKPSVVTLINADANSIASIILSIPSCILIPAKLVMILIVLATTINPYALLGLAGLLLTAPVIGLLLYFNVRFTTAYAVARDARIRKATEMINGIRLIKYLACEDQQKTGLRQLREKELRLVSRISLSQAAIHMAGYMTWPAMLISAFLGLLTHTGFTTSNAYAVAYLFNLFARVVIELPYLISSLTGVAVSDRRATALFSLPEFHGSSCIETDIPIGMAIITRGTPSYSWGKASDRIVPTAFMTKQRTTEKVVRILTQSLEEAKQKYQEVVSQLEVDEATAPLLSANELERLQDAIHMDTAVGWAKELMIPSPLSIKDVLQYKPVHYIVRNEPSVLMAKRYYVQIATLERLLTFHRITHQGEDLPTVLQNLDFQVKKGALVGIYGPVGAGKTSLLQAILGELPLDSPNPLAGIMHTGSIAFCSQEPIIFTGTLRDNILFHRELDRSCLKQAVELSCLALDLPSFPNGLDTEIGGHGLTLSGGQKARLALARALYEPADIYLFDDPFSALDMRVLGKVWKEAVLGHLKGREATIIVVSHHTGLFKDCDTVFNITGGTLTEVPKSNWEEILTENESIDHIATQVDELRIQSQIDVAPQDVDSNAANKEIHSGVGAIKHRYYRIWFSAGGVKLFVVYVILWVICMGLLQAGSFTITLWTENLLNLSTSMYLMLFAVNCLVFLGLLLTAQILYTIFFRRASRVLHERMIDSLLGTRVGFFEKNTGGRVLNRLTGDVSSCDLGVSGSLSQMCENGIFVAGSLLAICVMSWPSIIVIVPVSLVFVAIFISFRTISPQLRRTSALLQSPMLDLAVDTFSSLPLIRAYGASERLQARYDRLTLAAAASFWLEASLYRWLCLMVNLISVLVSTVIAVSAIIASAFGNNVLTAGTVLMNGFDIVMMLVDTCIGMISLDIRLASVERIVEYSQLPSEEEGLAYSSEDDSLKETGGVYVSGLNFRYRPDLPLVLKDITLNIAANERVGIIGKTGSGKTSLIASLFRLVEPEPGSIITVSGNDIQQLPLAISRRLLTLIPQDPFLFAGTIRSSLCPHAMPDQHIHPDKELWEALDHVQMRDAIAARPEGLDTPVAEGGENFSLGQRQLLCIARALLCHSRIIVLDEATSQTDLETDRLVQRVIRSACEGRTIIAIAHRLDTVVDFDRIVVLKDGELAEVGSPKELFQAGGLFTTLVNSSTDRNTLLGRMGIDIQQMK</sequence>
<keyword evidence="9" id="KW-0175">Coiled coil</keyword>
<feature type="transmembrane region" description="Helical" evidence="10">
    <location>
        <begin position="1052"/>
        <end position="1076"/>
    </location>
</feature>
<dbReference type="GO" id="GO:0005524">
    <property type="term" value="F:ATP binding"/>
    <property type="evidence" value="ECO:0007669"/>
    <property type="project" value="UniProtKB-KW"/>
</dbReference>
<evidence type="ECO:0000256" key="2">
    <source>
        <dbReference type="ARBA" id="ARBA00009726"/>
    </source>
</evidence>
<evidence type="ECO:0000256" key="1">
    <source>
        <dbReference type="ARBA" id="ARBA00004141"/>
    </source>
</evidence>
<dbReference type="EMBL" id="VDLU01000001">
    <property type="protein sequence ID" value="TNJ29252.1"/>
    <property type="molecule type" value="Genomic_DNA"/>
</dbReference>
<dbReference type="Proteomes" id="UP000315496">
    <property type="component" value="Chromosome 1"/>
</dbReference>
<organism evidence="13 14">
    <name type="scientific">Giardia muris</name>
    <dbReference type="NCBI Taxonomy" id="5742"/>
    <lineage>
        <taxon>Eukaryota</taxon>
        <taxon>Metamonada</taxon>
        <taxon>Diplomonadida</taxon>
        <taxon>Hexamitidae</taxon>
        <taxon>Giardiinae</taxon>
        <taxon>Giardia</taxon>
    </lineage>
</organism>
<dbReference type="CDD" id="cd18580">
    <property type="entry name" value="ABC_6TM_ABCC_D2"/>
    <property type="match status" value="1"/>
</dbReference>
<keyword evidence="8 10" id="KW-0472">Membrane</keyword>
<dbReference type="Pfam" id="PF00005">
    <property type="entry name" value="ABC_tran"/>
    <property type="match status" value="2"/>
</dbReference>
<dbReference type="Gene3D" id="3.40.50.300">
    <property type="entry name" value="P-loop containing nucleotide triphosphate hydrolases"/>
    <property type="match status" value="2"/>
</dbReference>
<accession>A0A4Z1STJ7</accession>
<keyword evidence="4 10" id="KW-0812">Transmembrane</keyword>
<dbReference type="FunFam" id="3.40.50.300:FF:000630">
    <property type="entry name" value="ATP-binding cassette (ABC) transporter, putative"/>
    <property type="match status" value="1"/>
</dbReference>
<keyword evidence="6" id="KW-0067">ATP-binding</keyword>
<dbReference type="InterPro" id="IPR036640">
    <property type="entry name" value="ABC1_TM_sf"/>
</dbReference>
<keyword evidence="7 10" id="KW-1133">Transmembrane helix</keyword>
<evidence type="ECO:0000256" key="3">
    <source>
        <dbReference type="ARBA" id="ARBA00022448"/>
    </source>
</evidence>
<dbReference type="PANTHER" id="PTHR24223:SF456">
    <property type="entry name" value="MULTIDRUG RESISTANCE-ASSOCIATED PROTEIN LETHAL(2)03659"/>
    <property type="match status" value="1"/>
</dbReference>
<dbReference type="PROSITE" id="PS50893">
    <property type="entry name" value="ABC_TRANSPORTER_2"/>
    <property type="match status" value="2"/>
</dbReference>
<name>A0A4Z1STJ7_GIAMU</name>
<dbReference type="GO" id="GO:0140359">
    <property type="term" value="F:ABC-type transporter activity"/>
    <property type="evidence" value="ECO:0007669"/>
    <property type="project" value="InterPro"/>
</dbReference>
<feature type="domain" description="ABC transporter" evidence="11">
    <location>
        <begin position="1140"/>
        <end position="1380"/>
    </location>
</feature>
<evidence type="ECO:0000313" key="14">
    <source>
        <dbReference type="Proteomes" id="UP000315496"/>
    </source>
</evidence>
<dbReference type="GO" id="GO:0016020">
    <property type="term" value="C:membrane"/>
    <property type="evidence" value="ECO:0007669"/>
    <property type="project" value="UniProtKB-SubCell"/>
</dbReference>
<dbReference type="Pfam" id="PF00664">
    <property type="entry name" value="ABC_membrane"/>
    <property type="match status" value="2"/>
</dbReference>
<dbReference type="CDD" id="cd03244">
    <property type="entry name" value="ABCC_MRP_domain2"/>
    <property type="match status" value="1"/>
</dbReference>
<dbReference type="InterPro" id="IPR027417">
    <property type="entry name" value="P-loop_NTPase"/>
</dbReference>
<dbReference type="InterPro" id="IPR003439">
    <property type="entry name" value="ABC_transporter-like_ATP-bd"/>
</dbReference>
<feature type="transmembrane region" description="Helical" evidence="10">
    <location>
        <begin position="324"/>
        <end position="346"/>
    </location>
</feature>
<evidence type="ECO:0000256" key="9">
    <source>
        <dbReference type="SAM" id="Coils"/>
    </source>
</evidence>
<evidence type="ECO:0000256" key="6">
    <source>
        <dbReference type="ARBA" id="ARBA00022840"/>
    </source>
</evidence>
<dbReference type="Gene3D" id="1.20.1560.10">
    <property type="entry name" value="ABC transporter type 1, transmembrane domain"/>
    <property type="match status" value="2"/>
</dbReference>
<dbReference type="InterPro" id="IPR011527">
    <property type="entry name" value="ABC1_TM_dom"/>
</dbReference>
<feature type="domain" description="ABC transmembrane type-1" evidence="12">
    <location>
        <begin position="820"/>
        <end position="1083"/>
    </location>
</feature>
<dbReference type="InterPro" id="IPR050173">
    <property type="entry name" value="ABC_transporter_C-like"/>
</dbReference>
<comment type="subcellular location">
    <subcellularLocation>
        <location evidence="1">Membrane</location>
        <topology evidence="1">Multi-pass membrane protein</topology>
    </subcellularLocation>
</comment>
<evidence type="ECO:0000313" key="13">
    <source>
        <dbReference type="EMBL" id="TNJ29252.1"/>
    </source>
</evidence>
<dbReference type="VEuPathDB" id="GiardiaDB:GMRT_14509"/>
<gene>
    <name evidence="13" type="ORF">GMRT_14509</name>
</gene>
<feature type="transmembrane region" description="Helical" evidence="10">
    <location>
        <begin position="862"/>
        <end position="888"/>
    </location>
</feature>
<feature type="transmembrane region" description="Helical" evidence="10">
    <location>
        <begin position="825"/>
        <end position="850"/>
    </location>
</feature>
<dbReference type="InterPro" id="IPR044726">
    <property type="entry name" value="ABCC_6TM_D2"/>
</dbReference>
<dbReference type="PANTHER" id="PTHR24223">
    <property type="entry name" value="ATP-BINDING CASSETTE SUB-FAMILY C"/>
    <property type="match status" value="1"/>
</dbReference>
<keyword evidence="5" id="KW-0547">Nucleotide-binding</keyword>
<evidence type="ECO:0000256" key="8">
    <source>
        <dbReference type="ARBA" id="ARBA00023136"/>
    </source>
</evidence>
<dbReference type="InterPro" id="IPR017871">
    <property type="entry name" value="ABC_transporter-like_CS"/>
</dbReference>
<feature type="transmembrane region" description="Helical" evidence="10">
    <location>
        <begin position="242"/>
        <end position="265"/>
    </location>
</feature>
<dbReference type="SMART" id="SM00382">
    <property type="entry name" value="AAA"/>
    <property type="match status" value="2"/>
</dbReference>
<evidence type="ECO:0000256" key="7">
    <source>
        <dbReference type="ARBA" id="ARBA00022989"/>
    </source>
</evidence>
<keyword evidence="14" id="KW-1185">Reference proteome</keyword>
<keyword evidence="3" id="KW-0813">Transport</keyword>
<comment type="similarity">
    <text evidence="2">Belongs to the ABC transporter superfamily. ABCC family. Conjugate transporter (TC 3.A.1.208) subfamily.</text>
</comment>
<dbReference type="PROSITE" id="PS50929">
    <property type="entry name" value="ABC_TM1F"/>
    <property type="match status" value="2"/>
</dbReference>
<feature type="coiled-coil region" evidence="9">
    <location>
        <begin position="448"/>
        <end position="475"/>
    </location>
</feature>
<feature type="domain" description="ABC transporter" evidence="11">
    <location>
        <begin position="547"/>
        <end position="774"/>
    </location>
</feature>
<evidence type="ECO:0000256" key="4">
    <source>
        <dbReference type="ARBA" id="ARBA00022692"/>
    </source>
</evidence>
<feature type="transmembrane region" description="Helical" evidence="10">
    <location>
        <begin position="945"/>
        <end position="978"/>
    </location>
</feature>
<feature type="domain" description="ABC transmembrane type-1" evidence="12">
    <location>
        <begin position="84"/>
        <end position="382"/>
    </location>
</feature>
<protein>
    <submittedName>
        <fullName evidence="13">Multidrug resistance-associated protein 1</fullName>
    </submittedName>
</protein>
<dbReference type="GO" id="GO:0016887">
    <property type="term" value="F:ATP hydrolysis activity"/>
    <property type="evidence" value="ECO:0007669"/>
    <property type="project" value="InterPro"/>
</dbReference>
<evidence type="ECO:0000256" key="10">
    <source>
        <dbReference type="SAM" id="Phobius"/>
    </source>
</evidence>
<reference evidence="13 14" key="1">
    <citation type="submission" date="2019-05" db="EMBL/GenBank/DDBJ databases">
        <title>The compact genome of Giardia muris reveals important steps in the evolution of intestinal protozoan parasites.</title>
        <authorList>
            <person name="Xu F."/>
            <person name="Jimenez-Gonzalez A."/>
            <person name="Einarsson E."/>
            <person name="Astvaldsson A."/>
            <person name="Peirasmaki D."/>
            <person name="Eckmann L."/>
            <person name="Andersson J.O."/>
            <person name="Svard S.G."/>
            <person name="Jerlstrom-Hultqvist J."/>
        </authorList>
    </citation>
    <scope>NUCLEOTIDE SEQUENCE [LARGE SCALE GENOMIC DNA]</scope>
    <source>
        <strain evidence="13 14">Roberts-Thomson</strain>
    </source>
</reference>